<evidence type="ECO:0000313" key="2">
    <source>
        <dbReference type="Proteomes" id="UP000260823"/>
    </source>
</evidence>
<comment type="caution">
    <text evidence="1">The sequence shown here is derived from an EMBL/GenBank/DDBJ whole genome shotgun (WGS) entry which is preliminary data.</text>
</comment>
<accession>A0A3E2NY10</accession>
<reference evidence="1 2" key="1">
    <citation type="submission" date="2018-08" db="EMBL/GenBank/DDBJ databases">
        <title>Mucilaginibacter terrae sp. nov., isolated from manganese diggings.</title>
        <authorList>
            <person name="Huang Y."/>
            <person name="Zhou Z."/>
        </authorList>
    </citation>
    <scope>NUCLEOTIDE SEQUENCE [LARGE SCALE GENOMIC DNA]</scope>
    <source>
        <strain evidence="1 2">ZH6</strain>
    </source>
</reference>
<sequence>MVLSACDEKFDCTKWANGYKNKVQFAIIYKSAFRNGPLIYLYGNDLHTNEPIEVYEGSGQLSQIYMQFKPGDTIIKKVGQYNTIIKRKNTTISLPVTCFDQKEQAEKVYYDQP</sequence>
<dbReference type="Proteomes" id="UP000260823">
    <property type="component" value="Unassembled WGS sequence"/>
</dbReference>
<evidence type="ECO:0000313" key="1">
    <source>
        <dbReference type="EMBL" id="RFZ85904.1"/>
    </source>
</evidence>
<gene>
    <name evidence="1" type="ORF">DYU05_10055</name>
</gene>
<proteinExistence type="predicted"/>
<organism evidence="1 2">
    <name type="scientific">Mucilaginibacter terrenus</name>
    <dbReference type="NCBI Taxonomy" id="2482727"/>
    <lineage>
        <taxon>Bacteria</taxon>
        <taxon>Pseudomonadati</taxon>
        <taxon>Bacteroidota</taxon>
        <taxon>Sphingobacteriia</taxon>
        <taxon>Sphingobacteriales</taxon>
        <taxon>Sphingobacteriaceae</taxon>
        <taxon>Mucilaginibacter</taxon>
    </lineage>
</organism>
<protein>
    <submittedName>
        <fullName evidence="1">Uncharacterized protein</fullName>
    </submittedName>
</protein>
<dbReference type="AlphaFoldDB" id="A0A3E2NY10"/>
<dbReference type="EMBL" id="QWDE01000001">
    <property type="protein sequence ID" value="RFZ85904.1"/>
    <property type="molecule type" value="Genomic_DNA"/>
</dbReference>
<name>A0A3E2NY10_9SPHI</name>
<keyword evidence="2" id="KW-1185">Reference proteome</keyword>